<dbReference type="EMBL" id="CP019336">
    <property type="protein sequence ID" value="AUC23298.1"/>
    <property type="molecule type" value="Genomic_DNA"/>
</dbReference>
<organism evidence="1 2">
    <name type="scientific">Polaribacter sejongensis</name>
    <dbReference type="NCBI Taxonomy" id="985043"/>
    <lineage>
        <taxon>Bacteria</taxon>
        <taxon>Pseudomonadati</taxon>
        <taxon>Bacteroidota</taxon>
        <taxon>Flavobacteriia</taxon>
        <taxon>Flavobacteriales</taxon>
        <taxon>Flavobacteriaceae</taxon>
    </lineage>
</organism>
<evidence type="ECO:0000313" key="2">
    <source>
        <dbReference type="Proteomes" id="UP000232721"/>
    </source>
</evidence>
<accession>A0ABN5F6V6</accession>
<sequence>MFAHCCGYEVRDTRIAALRFFRTLCRACYWSPAEKGADILYDLVTSKTYKDDSGKYFDNDKGDPKGYFSQAYPDAYDGAKIEKLLVLTDSLF</sequence>
<evidence type="ECO:0000313" key="1">
    <source>
        <dbReference type="EMBL" id="AUC23298.1"/>
    </source>
</evidence>
<gene>
    <name evidence="1" type="ORF">BTO15_14860</name>
</gene>
<reference evidence="1 2" key="1">
    <citation type="submission" date="2017-02" db="EMBL/GenBank/DDBJ databases">
        <title>Trade-off between light-utilization and light-protection in marine flavobacteria.</title>
        <authorList>
            <person name="Kumagai Y."/>
            <person name="Yoshizawa S."/>
            <person name="Kogure K."/>
            <person name="Iwasaki W."/>
        </authorList>
    </citation>
    <scope>NUCLEOTIDE SEQUENCE [LARGE SCALE GENOMIC DNA]</scope>
    <source>
        <strain evidence="1 2">KCTC 23670</strain>
    </source>
</reference>
<name>A0ABN5F6V6_9FLAO</name>
<dbReference type="Proteomes" id="UP000232721">
    <property type="component" value="Chromosome"/>
</dbReference>
<protein>
    <submittedName>
        <fullName evidence="1">Uncharacterized protein</fullName>
    </submittedName>
</protein>
<keyword evidence="2" id="KW-1185">Reference proteome</keyword>
<proteinExistence type="predicted"/>